<protein>
    <submittedName>
        <fullName evidence="1">Uncharacterized protein</fullName>
    </submittedName>
</protein>
<accession>A0A0F9AK88</accession>
<dbReference type="AlphaFoldDB" id="A0A0F9AK88"/>
<reference evidence="1" key="1">
    <citation type="journal article" date="2015" name="Nature">
        <title>Complex archaea that bridge the gap between prokaryotes and eukaryotes.</title>
        <authorList>
            <person name="Spang A."/>
            <person name="Saw J.H."/>
            <person name="Jorgensen S.L."/>
            <person name="Zaremba-Niedzwiedzka K."/>
            <person name="Martijn J."/>
            <person name="Lind A.E."/>
            <person name="van Eijk R."/>
            <person name="Schleper C."/>
            <person name="Guy L."/>
            <person name="Ettema T.J."/>
        </authorList>
    </citation>
    <scope>NUCLEOTIDE SEQUENCE</scope>
</reference>
<sequence>MSRIFDRLRVIRENVGKMIDTAKRAEEIPEKRVSGKFVSIKFPVIKQGFVNDQGNEIQQSKEE</sequence>
<gene>
    <name evidence="1" type="ORF">LCGC14_2562470</name>
</gene>
<proteinExistence type="predicted"/>
<organism evidence="1">
    <name type="scientific">marine sediment metagenome</name>
    <dbReference type="NCBI Taxonomy" id="412755"/>
    <lineage>
        <taxon>unclassified sequences</taxon>
        <taxon>metagenomes</taxon>
        <taxon>ecological metagenomes</taxon>
    </lineage>
</organism>
<comment type="caution">
    <text evidence="1">The sequence shown here is derived from an EMBL/GenBank/DDBJ whole genome shotgun (WGS) entry which is preliminary data.</text>
</comment>
<evidence type="ECO:0000313" key="1">
    <source>
        <dbReference type="EMBL" id="KKL09775.1"/>
    </source>
</evidence>
<dbReference type="EMBL" id="LAZR01042331">
    <property type="protein sequence ID" value="KKL09775.1"/>
    <property type="molecule type" value="Genomic_DNA"/>
</dbReference>
<name>A0A0F9AK88_9ZZZZ</name>